<keyword evidence="2" id="KW-1185">Reference proteome</keyword>
<reference evidence="1 2" key="1">
    <citation type="journal article" date="2011" name="Cell">
        <title>The monarch butterfly genome yields insights into long-distance migration.</title>
        <authorList>
            <person name="Zhan S."/>
            <person name="Merlin C."/>
            <person name="Boore J.L."/>
            <person name="Reppert S.M."/>
        </authorList>
    </citation>
    <scope>NUCLEOTIDE SEQUENCE [LARGE SCALE GENOMIC DNA]</scope>
    <source>
        <strain evidence="1">F-2</strain>
    </source>
</reference>
<protein>
    <submittedName>
        <fullName evidence="1">Uncharacterized protein</fullName>
    </submittedName>
</protein>
<organism evidence="1 2">
    <name type="scientific">Danaus plexippus plexippus</name>
    <dbReference type="NCBI Taxonomy" id="278856"/>
    <lineage>
        <taxon>Eukaryota</taxon>
        <taxon>Metazoa</taxon>
        <taxon>Ecdysozoa</taxon>
        <taxon>Arthropoda</taxon>
        <taxon>Hexapoda</taxon>
        <taxon>Insecta</taxon>
        <taxon>Pterygota</taxon>
        <taxon>Neoptera</taxon>
        <taxon>Endopterygota</taxon>
        <taxon>Lepidoptera</taxon>
        <taxon>Glossata</taxon>
        <taxon>Ditrysia</taxon>
        <taxon>Papilionoidea</taxon>
        <taxon>Nymphalidae</taxon>
        <taxon>Danainae</taxon>
        <taxon>Danaini</taxon>
        <taxon>Danaina</taxon>
        <taxon>Danaus</taxon>
        <taxon>Danaus</taxon>
    </lineage>
</organism>
<accession>A0A212ENU9</accession>
<dbReference type="InParanoid" id="A0A212ENU9"/>
<gene>
    <name evidence="1" type="ORF">KGM_205043</name>
</gene>
<dbReference type="EMBL" id="AGBW02013613">
    <property type="protein sequence ID" value="OWR43170.1"/>
    <property type="molecule type" value="Genomic_DNA"/>
</dbReference>
<comment type="caution">
    <text evidence="1">The sequence shown here is derived from an EMBL/GenBank/DDBJ whole genome shotgun (WGS) entry which is preliminary data.</text>
</comment>
<evidence type="ECO:0000313" key="2">
    <source>
        <dbReference type="Proteomes" id="UP000007151"/>
    </source>
</evidence>
<dbReference type="AlphaFoldDB" id="A0A212ENU9"/>
<dbReference type="Proteomes" id="UP000007151">
    <property type="component" value="Unassembled WGS sequence"/>
</dbReference>
<name>A0A212ENU9_DANPL</name>
<evidence type="ECO:0000313" key="1">
    <source>
        <dbReference type="EMBL" id="OWR43170.1"/>
    </source>
</evidence>
<dbReference type="KEGG" id="dpl:KGM_205043"/>
<proteinExistence type="predicted"/>
<sequence>MTEIIRDVVEYLGFVILYFKVYNGRKLQLIQKVLRTMAYNVSMNYT</sequence>